<dbReference type="InterPro" id="IPR027417">
    <property type="entry name" value="P-loop_NTPase"/>
</dbReference>
<dbReference type="GO" id="GO:0032790">
    <property type="term" value="P:ribosome disassembly"/>
    <property type="evidence" value="ECO:0007669"/>
    <property type="project" value="TreeGrafter"/>
</dbReference>
<dbReference type="Pfam" id="PF00009">
    <property type="entry name" value="GTP_EFTU"/>
    <property type="match status" value="1"/>
</dbReference>
<reference evidence="5 6" key="1">
    <citation type="journal article" date="2010" name="Science">
        <title>Plasticity of animal genome architecture unmasked by rapid evolution of a pelagic tunicate.</title>
        <authorList>
            <person name="Denoeud F."/>
            <person name="Henriet S."/>
            <person name="Mungpakdee S."/>
            <person name="Aury J.M."/>
            <person name="Da Silva C."/>
            <person name="Brinkmann H."/>
            <person name="Mikhaleva J."/>
            <person name="Olsen L.C."/>
            <person name="Jubin C."/>
            <person name="Canestro C."/>
            <person name="Bouquet J.M."/>
            <person name="Danks G."/>
            <person name="Poulain J."/>
            <person name="Campsteijn C."/>
            <person name="Adamski M."/>
            <person name="Cross I."/>
            <person name="Yadetie F."/>
            <person name="Muffato M."/>
            <person name="Louis A."/>
            <person name="Butcher S."/>
            <person name="Tsagkogeorga G."/>
            <person name="Konrad A."/>
            <person name="Singh S."/>
            <person name="Jensen M.F."/>
            <person name="Cong E.H."/>
            <person name="Eikeseth-Otteraa H."/>
            <person name="Noel B."/>
            <person name="Anthouard V."/>
            <person name="Porcel B.M."/>
            <person name="Kachouri-Lafond R."/>
            <person name="Nishino A."/>
            <person name="Ugolini M."/>
            <person name="Chourrout P."/>
            <person name="Nishida H."/>
            <person name="Aasland R."/>
            <person name="Huzurbazar S."/>
            <person name="Westhof E."/>
            <person name="Delsuc F."/>
            <person name="Lehrach H."/>
            <person name="Reinhardt R."/>
            <person name="Weissenbach J."/>
            <person name="Roy S.W."/>
            <person name="Artiguenave F."/>
            <person name="Postlethwait J.H."/>
            <person name="Manak J.R."/>
            <person name="Thompson E.M."/>
            <person name="Jaillon O."/>
            <person name="Du Pasquier L."/>
            <person name="Boudinot P."/>
            <person name="Liberles D.A."/>
            <person name="Volff J.N."/>
            <person name="Philippe H."/>
            <person name="Lenhard B."/>
            <person name="Roest Crollius H."/>
            <person name="Wincker P."/>
            <person name="Chourrout D."/>
        </authorList>
    </citation>
    <scope>NUCLEOTIDE SEQUENCE [LARGE SCALE GENOMIC DNA]</scope>
</reference>
<sequence>MLRFRVFSKFPVAKRFHADFIRNIAVIAHIDAGKTTTTEALLHNSGKKSIKGSVDDGTTTTDYLVQERERGVTIQSAVVSFENKNPETGLVNKYNIFDTPGHADFIYEVERVLPVIDSALLILDSCRGVETQTKAVLRLARKHNIPIMVFANKIDKFNSNPSYSLESLEKFGMNPISLQIIDENKNIEDNLESDDVIERISNCDDLICEKYLNGEIFSRSEILDAIRAAHGRCEVTPVIFGSSKNNLGLKELIEYLGAFDHRCEKEDFMGSSFVFKITNDRRLGEIAMLRNFGDNSLSLKSTKSLLNLSSENNSIATKKTKLFSVDGAAFEPANDIQADDIFVLSNFENLKTGDFVRNKKAKPSDRKFANFLKARQASCSVVLEVEKQGKEQQLLAGLEVLCKEDPSLSFMESEETGEIILRGMGPFHLEIAISRLETEHRVKDIYQYPVRVDYREVPQSYVLYVASVTDNHLGRDTAINFELELVPQDVVTEFSMKNIIFESNSVGQDIDGKISNIENFAKEFKIRKLIEEGVIMAVMAGPVEKNPVIGFDLRIKRIESQNCFFKQIKGFIVQKMIIRAIQEALKRANCVVKEPRMKFQLSLYSIEHRGKVMELLAENDCEILSEDPEGEMWSISGLLNVSQELKIQKRLLAVTRGNAYLETSYYGL</sequence>
<dbReference type="PANTHER" id="PTHR43261">
    <property type="entry name" value="TRANSLATION ELONGATION FACTOR G-RELATED"/>
    <property type="match status" value="1"/>
</dbReference>
<dbReference type="AlphaFoldDB" id="E4XSN6"/>
<keyword evidence="2" id="KW-0648">Protein biosynthesis</keyword>
<dbReference type="GO" id="GO:0032543">
    <property type="term" value="P:mitochondrial translation"/>
    <property type="evidence" value="ECO:0007669"/>
    <property type="project" value="TreeGrafter"/>
</dbReference>
<name>E4XSN6_OIKDI</name>
<dbReference type="PROSITE" id="PS00301">
    <property type="entry name" value="G_TR_1"/>
    <property type="match status" value="1"/>
</dbReference>
<dbReference type="InterPro" id="IPR014721">
    <property type="entry name" value="Ribsml_uS5_D2-typ_fold_subgr"/>
</dbReference>
<dbReference type="InterPro" id="IPR035647">
    <property type="entry name" value="EFG_III/V"/>
</dbReference>
<dbReference type="PRINTS" id="PR00315">
    <property type="entry name" value="ELONGATNFCT"/>
</dbReference>
<dbReference type="InterPro" id="IPR000795">
    <property type="entry name" value="T_Tr_GTP-bd_dom"/>
</dbReference>
<accession>E4XSN6</accession>
<evidence type="ECO:0000313" key="5">
    <source>
        <dbReference type="EMBL" id="CBY12748.1"/>
    </source>
</evidence>
<dbReference type="GO" id="GO:0005739">
    <property type="term" value="C:mitochondrion"/>
    <property type="evidence" value="ECO:0007669"/>
    <property type="project" value="TreeGrafter"/>
</dbReference>
<dbReference type="SUPFAM" id="SSF52540">
    <property type="entry name" value="P-loop containing nucleoside triphosphate hydrolases"/>
    <property type="match status" value="1"/>
</dbReference>
<feature type="domain" description="Tr-type G" evidence="4">
    <location>
        <begin position="19"/>
        <end position="264"/>
    </location>
</feature>
<dbReference type="Pfam" id="PF14492">
    <property type="entry name" value="EFG_III"/>
    <property type="match status" value="1"/>
</dbReference>
<dbReference type="InterPro" id="IPR005225">
    <property type="entry name" value="Small_GTP-bd"/>
</dbReference>
<evidence type="ECO:0000256" key="1">
    <source>
        <dbReference type="ARBA" id="ARBA00022741"/>
    </source>
</evidence>
<dbReference type="SUPFAM" id="SSF54980">
    <property type="entry name" value="EF-G C-terminal domain-like"/>
    <property type="match status" value="1"/>
</dbReference>
<dbReference type="Gene3D" id="3.30.70.870">
    <property type="entry name" value="Elongation Factor G (Translational Gtpase), domain 3"/>
    <property type="match status" value="1"/>
</dbReference>
<gene>
    <name evidence="5" type="ORF">GSOID_T00002807001</name>
</gene>
<proteinExistence type="predicted"/>
<protein>
    <recommendedName>
        <fullName evidence="4">Tr-type G domain-containing protein</fullName>
    </recommendedName>
</protein>
<dbReference type="InterPro" id="IPR041095">
    <property type="entry name" value="EFG_II"/>
</dbReference>
<dbReference type="Gene3D" id="3.30.70.240">
    <property type="match status" value="1"/>
</dbReference>
<dbReference type="Proteomes" id="UP000001307">
    <property type="component" value="Unassembled WGS sequence"/>
</dbReference>
<evidence type="ECO:0000256" key="2">
    <source>
        <dbReference type="ARBA" id="ARBA00022917"/>
    </source>
</evidence>
<keyword evidence="6" id="KW-1185">Reference proteome</keyword>
<dbReference type="InParanoid" id="E4XSN6"/>
<dbReference type="PRINTS" id="PR01037">
    <property type="entry name" value="TCRTETOQM"/>
</dbReference>
<dbReference type="PANTHER" id="PTHR43261:SF1">
    <property type="entry name" value="RIBOSOME-RELEASING FACTOR 2, MITOCHONDRIAL"/>
    <property type="match status" value="1"/>
</dbReference>
<dbReference type="Gene3D" id="2.40.30.10">
    <property type="entry name" value="Translation factors"/>
    <property type="match status" value="1"/>
</dbReference>
<evidence type="ECO:0000259" key="4">
    <source>
        <dbReference type="PROSITE" id="PS51722"/>
    </source>
</evidence>
<dbReference type="PROSITE" id="PS51722">
    <property type="entry name" value="G_TR_2"/>
    <property type="match status" value="1"/>
</dbReference>
<dbReference type="Gene3D" id="3.40.50.300">
    <property type="entry name" value="P-loop containing nucleotide triphosphate hydrolases"/>
    <property type="match status" value="1"/>
</dbReference>
<dbReference type="OrthoDB" id="198619at2759"/>
<dbReference type="GO" id="GO:0003924">
    <property type="term" value="F:GTPase activity"/>
    <property type="evidence" value="ECO:0007669"/>
    <property type="project" value="InterPro"/>
</dbReference>
<keyword evidence="1" id="KW-0547">Nucleotide-binding</keyword>
<keyword evidence="3" id="KW-0342">GTP-binding</keyword>
<dbReference type="InterPro" id="IPR031157">
    <property type="entry name" value="G_TR_CS"/>
</dbReference>
<dbReference type="EMBL" id="FN653138">
    <property type="protein sequence ID" value="CBY12748.1"/>
    <property type="molecule type" value="Genomic_DNA"/>
</dbReference>
<evidence type="ECO:0000256" key="3">
    <source>
        <dbReference type="ARBA" id="ARBA00023134"/>
    </source>
</evidence>
<dbReference type="Gene3D" id="3.30.230.10">
    <property type="match status" value="1"/>
</dbReference>
<dbReference type="NCBIfam" id="TIGR00231">
    <property type="entry name" value="small_GTP"/>
    <property type="match status" value="1"/>
</dbReference>
<dbReference type="GO" id="GO:0005525">
    <property type="term" value="F:GTP binding"/>
    <property type="evidence" value="ECO:0007669"/>
    <property type="project" value="UniProtKB-KW"/>
</dbReference>
<evidence type="ECO:0000313" key="6">
    <source>
        <dbReference type="Proteomes" id="UP000001307"/>
    </source>
</evidence>
<organism evidence="5 6">
    <name type="scientific">Oikopleura dioica</name>
    <name type="common">Tunicate</name>
    <dbReference type="NCBI Taxonomy" id="34765"/>
    <lineage>
        <taxon>Eukaryota</taxon>
        <taxon>Metazoa</taxon>
        <taxon>Chordata</taxon>
        <taxon>Tunicata</taxon>
        <taxon>Appendicularia</taxon>
        <taxon>Copelata</taxon>
        <taxon>Oikopleuridae</taxon>
        <taxon>Oikopleura</taxon>
    </lineage>
</organism>